<feature type="compositionally biased region" description="Polar residues" evidence="16">
    <location>
        <begin position="1040"/>
        <end position="1072"/>
    </location>
</feature>
<keyword evidence="3" id="KW-0217">Developmental protein</keyword>
<feature type="domain" description="EGF-like" evidence="18">
    <location>
        <begin position="263"/>
        <end position="300"/>
    </location>
</feature>
<evidence type="ECO:0000256" key="2">
    <source>
        <dbReference type="ARBA" id="ARBA00004167"/>
    </source>
</evidence>
<feature type="transmembrane region" description="Helical" evidence="17">
    <location>
        <begin position="965"/>
        <end position="986"/>
    </location>
</feature>
<feature type="transmembrane region" description="Helical" evidence="17">
    <location>
        <begin position="878"/>
        <end position="899"/>
    </location>
</feature>
<dbReference type="Pfam" id="PF00002">
    <property type="entry name" value="7tm_2"/>
    <property type="match status" value="1"/>
</dbReference>
<evidence type="ECO:0000256" key="13">
    <source>
        <dbReference type="ARBA" id="ARBA00023292"/>
    </source>
</evidence>
<dbReference type="FunFam" id="2.10.25.10:FF:000309">
    <property type="entry name" value="Uncharacterized protein, isoform A"/>
    <property type="match status" value="1"/>
</dbReference>
<evidence type="ECO:0000256" key="6">
    <source>
        <dbReference type="ARBA" id="ARBA00022729"/>
    </source>
</evidence>
<dbReference type="SUPFAM" id="SSF81321">
    <property type="entry name" value="Family A G protein-coupled receptor-like"/>
    <property type="match status" value="1"/>
</dbReference>
<keyword evidence="12" id="KW-0325">Glycoprotein</keyword>
<dbReference type="FunFam" id="2.10.25.10:FF:000172">
    <property type="entry name" value="FAT atypical cadherin 3"/>
    <property type="match status" value="1"/>
</dbReference>
<feature type="domain" description="Cadherin" evidence="20">
    <location>
        <begin position="6"/>
        <end position="93"/>
    </location>
</feature>
<dbReference type="FunFam" id="2.10.25.10:FF:000247">
    <property type="entry name" value="Delta/notch like EGF repeat containing"/>
    <property type="match status" value="1"/>
</dbReference>
<evidence type="ECO:0000313" key="22">
    <source>
        <dbReference type="EMBL" id="CAD7199977.1"/>
    </source>
</evidence>
<comment type="caution">
    <text evidence="15">Lacks conserved residue(s) required for the propagation of feature annotation.</text>
</comment>
<feature type="domain" description="EGF-like" evidence="18">
    <location>
        <begin position="378"/>
        <end position="414"/>
    </location>
</feature>
<feature type="transmembrane region" description="Helical" evidence="17">
    <location>
        <begin position="919"/>
        <end position="944"/>
    </location>
</feature>
<dbReference type="PROSITE" id="PS50026">
    <property type="entry name" value="EGF_3"/>
    <property type="match status" value="5"/>
</dbReference>
<feature type="domain" description="EGF-like" evidence="18">
    <location>
        <begin position="340"/>
        <end position="376"/>
    </location>
</feature>
<dbReference type="GO" id="GO:0001764">
    <property type="term" value="P:neuron migration"/>
    <property type="evidence" value="ECO:0007669"/>
    <property type="project" value="UniProtKB-ARBA"/>
</dbReference>
<feature type="disulfide bond" evidence="15">
    <location>
        <begin position="252"/>
        <end position="261"/>
    </location>
</feature>
<gene>
    <name evidence="22" type="ORF">TDIB3V08_LOCUS6212</name>
</gene>
<dbReference type="InterPro" id="IPR001881">
    <property type="entry name" value="EGF-like_Ca-bd_dom"/>
</dbReference>
<evidence type="ECO:0000256" key="15">
    <source>
        <dbReference type="PROSITE-ProRule" id="PRU00076"/>
    </source>
</evidence>
<dbReference type="SUPFAM" id="SSF49265">
    <property type="entry name" value="Fibronectin type III"/>
    <property type="match status" value="1"/>
</dbReference>
<keyword evidence="4 15" id="KW-0245">EGF-like domain</keyword>
<proteinExistence type="predicted"/>
<keyword evidence="9 17" id="KW-1133">Transmembrane helix</keyword>
<dbReference type="InterPro" id="IPR053066">
    <property type="entry name" value="ADGR_G7"/>
</dbReference>
<evidence type="ECO:0000259" key="21">
    <source>
        <dbReference type="PROSITE" id="PS50853"/>
    </source>
</evidence>
<dbReference type="InterPro" id="IPR000742">
    <property type="entry name" value="EGF"/>
</dbReference>
<dbReference type="PROSITE" id="PS50268">
    <property type="entry name" value="CADHERIN_2"/>
    <property type="match status" value="1"/>
</dbReference>
<dbReference type="PRINTS" id="PR00010">
    <property type="entry name" value="EGFBLOOD"/>
</dbReference>
<dbReference type="InterPro" id="IPR036116">
    <property type="entry name" value="FN3_sf"/>
</dbReference>
<dbReference type="InterPro" id="IPR013783">
    <property type="entry name" value="Ig-like_fold"/>
</dbReference>
<dbReference type="Gene3D" id="1.20.1070.10">
    <property type="entry name" value="Rhodopsin 7-helix transmembrane proteins"/>
    <property type="match status" value="1"/>
</dbReference>
<dbReference type="SMART" id="SM00303">
    <property type="entry name" value="GPS"/>
    <property type="match status" value="1"/>
</dbReference>
<evidence type="ECO:0000259" key="20">
    <source>
        <dbReference type="PROSITE" id="PS50268"/>
    </source>
</evidence>
<feature type="region of interest" description="Disordered" evidence="16">
    <location>
        <begin position="1475"/>
        <end position="1500"/>
    </location>
</feature>
<feature type="domain" description="Fibronectin type-III" evidence="21">
    <location>
        <begin position="90"/>
        <end position="197"/>
    </location>
</feature>
<dbReference type="InterPro" id="IPR009030">
    <property type="entry name" value="Growth_fac_rcpt_cys_sf"/>
</dbReference>
<dbReference type="GO" id="GO:0016020">
    <property type="term" value="C:membrane"/>
    <property type="evidence" value="ECO:0007669"/>
    <property type="project" value="UniProtKB-SubCell"/>
</dbReference>
<keyword evidence="8 14" id="KW-0106">Calcium</keyword>
<dbReference type="PRINTS" id="PR00249">
    <property type="entry name" value="GPCRSECRETIN"/>
</dbReference>
<evidence type="ECO:0000256" key="17">
    <source>
        <dbReference type="SAM" id="Phobius"/>
    </source>
</evidence>
<evidence type="ECO:0000256" key="4">
    <source>
        <dbReference type="ARBA" id="ARBA00022536"/>
    </source>
</evidence>
<evidence type="ECO:0000256" key="10">
    <source>
        <dbReference type="ARBA" id="ARBA00023136"/>
    </source>
</evidence>
<dbReference type="InterPro" id="IPR002126">
    <property type="entry name" value="Cadherin-like_dom"/>
</dbReference>
<dbReference type="SMART" id="SM00181">
    <property type="entry name" value="EGF"/>
    <property type="match status" value="6"/>
</dbReference>
<feature type="domain" description="EGF-like" evidence="18">
    <location>
        <begin position="302"/>
        <end position="338"/>
    </location>
</feature>
<evidence type="ECO:0000259" key="19">
    <source>
        <dbReference type="PROSITE" id="PS50261"/>
    </source>
</evidence>
<dbReference type="GO" id="GO:0071944">
    <property type="term" value="C:cell periphery"/>
    <property type="evidence" value="ECO:0007669"/>
    <property type="project" value="UniProtKB-ARBA"/>
</dbReference>
<name>A0A7R8VJZ2_TIMDO</name>
<dbReference type="GO" id="GO:0005509">
    <property type="term" value="F:calcium ion binding"/>
    <property type="evidence" value="ECO:0007669"/>
    <property type="project" value="UniProtKB-UniRule"/>
</dbReference>
<feature type="transmembrane region" description="Helical" evidence="17">
    <location>
        <begin position="764"/>
        <end position="791"/>
    </location>
</feature>
<dbReference type="InterPro" id="IPR000832">
    <property type="entry name" value="GPCR_2_secretin-like"/>
</dbReference>
<feature type="compositionally biased region" description="Polar residues" evidence="16">
    <location>
        <begin position="1484"/>
        <end position="1493"/>
    </location>
</feature>
<dbReference type="PROSITE" id="PS01187">
    <property type="entry name" value="EGF_CA"/>
    <property type="match status" value="1"/>
</dbReference>
<reference evidence="22" key="1">
    <citation type="submission" date="2020-11" db="EMBL/GenBank/DDBJ databases">
        <authorList>
            <person name="Tran Van P."/>
        </authorList>
    </citation>
    <scope>NUCLEOTIDE SEQUENCE</scope>
</reference>
<comment type="subcellular location">
    <subcellularLocation>
        <location evidence="1">Membrane</location>
        <topology evidence="1">Multi-pass membrane protein</topology>
    </subcellularLocation>
    <subcellularLocation>
        <location evidence="2">Membrane</location>
        <topology evidence="2">Single-pass membrane protein</topology>
    </subcellularLocation>
</comment>
<dbReference type="GO" id="GO:0048667">
    <property type="term" value="P:cell morphogenesis involved in neuron differentiation"/>
    <property type="evidence" value="ECO:0007669"/>
    <property type="project" value="UniProtKB-ARBA"/>
</dbReference>
<dbReference type="PROSITE" id="PS50261">
    <property type="entry name" value="G_PROTEIN_RECEP_F2_4"/>
    <property type="match status" value="1"/>
</dbReference>
<evidence type="ECO:0000256" key="9">
    <source>
        <dbReference type="ARBA" id="ARBA00022989"/>
    </source>
</evidence>
<feature type="disulfide bond" evidence="15">
    <location>
        <begin position="366"/>
        <end position="375"/>
    </location>
</feature>
<dbReference type="PANTHER" id="PTHR47767:SF1">
    <property type="entry name" value="ADHESION G PROTEIN-COUPLED RECEPTOR G7"/>
    <property type="match status" value="1"/>
</dbReference>
<dbReference type="InterPro" id="IPR003961">
    <property type="entry name" value="FN3_dom"/>
</dbReference>
<evidence type="ECO:0000259" key="18">
    <source>
        <dbReference type="PROSITE" id="PS50026"/>
    </source>
</evidence>
<keyword evidence="11 15" id="KW-1015">Disulfide bond</keyword>
<dbReference type="SUPFAM" id="SSF49313">
    <property type="entry name" value="Cadherin-like"/>
    <property type="match status" value="1"/>
</dbReference>
<dbReference type="Gene3D" id="2.60.40.10">
    <property type="entry name" value="Immunoglobulins"/>
    <property type="match status" value="1"/>
</dbReference>
<keyword evidence="7" id="KW-0677">Repeat</keyword>
<dbReference type="GO" id="GO:0007163">
    <property type="term" value="P:establishment or maintenance of cell polarity"/>
    <property type="evidence" value="ECO:0007669"/>
    <property type="project" value="UniProtKB-ARBA"/>
</dbReference>
<dbReference type="CDD" id="cd00063">
    <property type="entry name" value="FN3"/>
    <property type="match status" value="1"/>
</dbReference>
<dbReference type="SMART" id="SM00179">
    <property type="entry name" value="EGF_CA"/>
    <property type="match status" value="5"/>
</dbReference>
<dbReference type="InterPro" id="IPR000203">
    <property type="entry name" value="GPS"/>
</dbReference>
<dbReference type="PROSITE" id="PS00022">
    <property type="entry name" value="EGF_1"/>
    <property type="match status" value="6"/>
</dbReference>
<feature type="disulfide bond" evidence="15">
    <location>
        <begin position="404"/>
        <end position="413"/>
    </location>
</feature>
<feature type="disulfide bond" evidence="15">
    <location>
        <begin position="290"/>
        <end position="299"/>
    </location>
</feature>
<dbReference type="EMBL" id="OA567165">
    <property type="protein sequence ID" value="CAD7199977.1"/>
    <property type="molecule type" value="Genomic_DNA"/>
</dbReference>
<dbReference type="PROSITE" id="PS01186">
    <property type="entry name" value="EGF_2"/>
    <property type="match status" value="6"/>
</dbReference>
<dbReference type="CDD" id="cd00054">
    <property type="entry name" value="EGF_CA"/>
    <property type="match status" value="5"/>
</dbReference>
<evidence type="ECO:0000256" key="3">
    <source>
        <dbReference type="ARBA" id="ARBA00022473"/>
    </source>
</evidence>
<feature type="disulfide bond" evidence="15">
    <location>
        <begin position="328"/>
        <end position="337"/>
    </location>
</feature>
<dbReference type="InterPro" id="IPR000152">
    <property type="entry name" value="EGF-type_Asp/Asn_hydroxyl_site"/>
</dbReference>
<evidence type="ECO:0000256" key="11">
    <source>
        <dbReference type="ARBA" id="ARBA00023157"/>
    </source>
</evidence>
<dbReference type="Gene3D" id="2.60.40.60">
    <property type="entry name" value="Cadherins"/>
    <property type="match status" value="1"/>
</dbReference>
<dbReference type="GO" id="GO:0009887">
    <property type="term" value="P:animal organ morphogenesis"/>
    <property type="evidence" value="ECO:0007669"/>
    <property type="project" value="UniProtKB-ARBA"/>
</dbReference>
<dbReference type="Pfam" id="PF00008">
    <property type="entry name" value="EGF"/>
    <property type="match status" value="5"/>
</dbReference>
<dbReference type="SUPFAM" id="SSF57196">
    <property type="entry name" value="EGF/Laminin"/>
    <property type="match status" value="2"/>
</dbReference>
<evidence type="ECO:0000256" key="16">
    <source>
        <dbReference type="SAM" id="MobiDB-lite"/>
    </source>
</evidence>
<dbReference type="CDD" id="cd15040">
    <property type="entry name" value="7tmB2_Adhesion"/>
    <property type="match status" value="1"/>
</dbReference>
<dbReference type="GO" id="GO:0043005">
    <property type="term" value="C:neuron projection"/>
    <property type="evidence" value="ECO:0007669"/>
    <property type="project" value="UniProtKB-ARBA"/>
</dbReference>
<keyword evidence="5 17" id="KW-0812">Transmembrane</keyword>
<dbReference type="InterPro" id="IPR017981">
    <property type="entry name" value="GPCR_2-like_7TM"/>
</dbReference>
<dbReference type="GO" id="GO:0048646">
    <property type="term" value="P:anatomical structure formation involved in morphogenesis"/>
    <property type="evidence" value="ECO:0007669"/>
    <property type="project" value="UniProtKB-ARBA"/>
</dbReference>
<protein>
    <submittedName>
        <fullName evidence="22">Uncharacterized protein</fullName>
    </submittedName>
</protein>
<dbReference type="PROSITE" id="PS00010">
    <property type="entry name" value="ASX_HYDROXYL"/>
    <property type="match status" value="3"/>
</dbReference>
<dbReference type="CDD" id="cd11304">
    <property type="entry name" value="Cadherin_repeat"/>
    <property type="match status" value="1"/>
</dbReference>
<accession>A0A7R8VJZ2</accession>
<dbReference type="InterPro" id="IPR015919">
    <property type="entry name" value="Cadherin-like_sf"/>
</dbReference>
<evidence type="ECO:0000256" key="12">
    <source>
        <dbReference type="ARBA" id="ARBA00023180"/>
    </source>
</evidence>
<evidence type="ECO:0000256" key="5">
    <source>
        <dbReference type="ARBA" id="ARBA00022692"/>
    </source>
</evidence>
<dbReference type="GO" id="GO:0001736">
    <property type="term" value="P:establishment of planar polarity"/>
    <property type="evidence" value="ECO:0007669"/>
    <property type="project" value="UniProtKB-ARBA"/>
</dbReference>
<dbReference type="PROSITE" id="PS50853">
    <property type="entry name" value="FN3"/>
    <property type="match status" value="1"/>
</dbReference>
<dbReference type="GO" id="GO:0007166">
    <property type="term" value="P:cell surface receptor signaling pathway"/>
    <property type="evidence" value="ECO:0007669"/>
    <property type="project" value="InterPro"/>
</dbReference>
<dbReference type="FunFam" id="2.10.25.10:FF:000122">
    <property type="entry name" value="Protein crumbs homolog 2"/>
    <property type="match status" value="1"/>
</dbReference>
<evidence type="ECO:0000256" key="7">
    <source>
        <dbReference type="ARBA" id="ARBA00022737"/>
    </source>
</evidence>
<feature type="transmembrane region" description="Helical" evidence="17">
    <location>
        <begin position="803"/>
        <end position="822"/>
    </location>
</feature>
<evidence type="ECO:0000256" key="14">
    <source>
        <dbReference type="PROSITE-ProRule" id="PRU00043"/>
    </source>
</evidence>
<dbReference type="SUPFAM" id="SSF57184">
    <property type="entry name" value="Growth factor receptor domain"/>
    <property type="match status" value="1"/>
</dbReference>
<keyword evidence="6" id="KW-0732">Signal</keyword>
<keyword evidence="13" id="KW-0424">Laminin EGF-like domain</keyword>
<evidence type="ECO:0000256" key="1">
    <source>
        <dbReference type="ARBA" id="ARBA00004141"/>
    </source>
</evidence>
<sequence>MVDVLAPVGSILLRVRALDKDVQPYNSEVYYSMQKQSLVALNETTGHLMLKAPLPSRYSNLTFTVMAHDGGSPRRQGRAKVTLIVKIISAPLNVTIEKTGHEWAMLCWSPPRSGQPLGYLIFVNSTASTNGSSTLPPVTETVVFNVSLVHLVLKNGRLCKALENLTSNNDYEVVVIGRNLKEIGLPSTPVPFNTKVNVTCRSVVNGEFICSCLPGFYGEDCSLYNPCDSEKNPCSNGGVCSSDVSHSFSCKCREGYHGITCQAYDPCAHSPCQNNAHCINISNSSYQCLCEAGYTGEDCEVNINECASNLCENNASCIDGIEAYSCDCPLGYEGDFCEHETNECFSRPCMNGGTCSDSFNHYSCSCPLGYSGDNCEHDIDLCVSQPCQNTGSCKDLTDHFTCDCAPGFRGKDCDEVEQCPSETVETDRGSFKWLAIDHGLVAIIPCPYGTYRNDSTNLSEDVAQALSYAQNTLELKDPTSNKPIANKYYKRHSKTAYSGMNKFGDEEYYRSTKPYNTSLNLETISYLMEYDKEGLGYAIRICIIDDLGHVKWTEINTKACMDERSSIADELRIGLEQMTKDPSQIDAKMFVNATKQVKLILEYALNNVKIARSMIGVISNLMNVNDTVLVECDTNETITQSLVEVVHKYVRMVSLPLGEELIISTENIALKAMDVTFEEKYLVQGISYVPRHSKRLSNLEMTTANPEENLDALYKEDSQEWLQDGIILVNHSDLVVSCESTHMTAFSVLLDPSPNEPLPANHEFILTIISYVGSTLSIFGLIFTILTYSIFRCLNRDRSGKILLNLCISLLFMNIAFLLLALKDDMVRFDVCMGIAVATHFFLLSSLMWMCVEALNMYQMIIMVFATSETHFMLKRMICAWGLPVIIVSSTVMYDVAFYQSVESKYCFIRPRDQLVYNITYFGPACCLLAINVIVFVMVARVLFRNKMAGKMGSNSKSGITMAQIRGAFTVMTLLGVTWTFGAFAFGELKLWSQYIFCISNSIQGFIIFVVRCVQNQEVRIAWTTLLYTGTFKKRRGPLPSSSTANSNSRHTIMSSTHSQSTRKTSLHNNGLDSRKHSSFWKRFRLQGSEHNNSKNNSSLKQQTTFESDNLQYNSSGVKGNQLNNTCIEQNCYQNDSRPITSTFKREMSTCLKDSPPVSRSHSMKTTACISDNDTCIKRAKSMKCSLEGNESNIFKSYNDKLISKSQQSLTPKEGEDTSWQFLKAPTDKIAELKISESVKRCDGNGFSCIENSEYPLLLVPLQTIPKTDIFSIKGSTKATNHFDQGYISGACTAEQSPESPHLKTRHISGPTIPLTDTYSRLTISTPDDLLGSKEKVLDCRPSQTPRYEGKKALTKSDSNIMQNKLHKQSKNLQNTVLPTDTFVVLNGQKIYTNNPSVRLNLEKKLHVNSSGVNIKCVEHYPCRTKYDDIIDEMDKSKHSEDSNHSSSHCICKDSSLSSGEIMCNSYNDGTSCNPVETRKDVSRPQSNKNLRITRSKEVF</sequence>
<organism evidence="22">
    <name type="scientific">Timema douglasi</name>
    <name type="common">Walking stick</name>
    <dbReference type="NCBI Taxonomy" id="61478"/>
    <lineage>
        <taxon>Eukaryota</taxon>
        <taxon>Metazoa</taxon>
        <taxon>Ecdysozoa</taxon>
        <taxon>Arthropoda</taxon>
        <taxon>Hexapoda</taxon>
        <taxon>Insecta</taxon>
        <taxon>Pterygota</taxon>
        <taxon>Neoptera</taxon>
        <taxon>Polyneoptera</taxon>
        <taxon>Phasmatodea</taxon>
        <taxon>Timematodea</taxon>
        <taxon>Timematoidea</taxon>
        <taxon>Timematidae</taxon>
        <taxon>Timema</taxon>
    </lineage>
</organism>
<feature type="domain" description="EGF-like" evidence="18">
    <location>
        <begin position="223"/>
        <end position="262"/>
    </location>
</feature>
<evidence type="ECO:0000256" key="8">
    <source>
        <dbReference type="ARBA" id="ARBA00022837"/>
    </source>
</evidence>
<feature type="domain" description="G-protein coupled receptors family 2 profile 2" evidence="19">
    <location>
        <begin position="766"/>
        <end position="1016"/>
    </location>
</feature>
<dbReference type="InterPro" id="IPR018097">
    <property type="entry name" value="EGF_Ca-bd_CS"/>
</dbReference>
<feature type="transmembrane region" description="Helical" evidence="17">
    <location>
        <begin position="842"/>
        <end position="866"/>
    </location>
</feature>
<dbReference type="Gene3D" id="2.10.25.10">
    <property type="entry name" value="Laminin"/>
    <property type="match status" value="5"/>
</dbReference>
<feature type="region of interest" description="Disordered" evidence="16">
    <location>
        <begin position="1036"/>
        <end position="1074"/>
    </location>
</feature>
<dbReference type="GO" id="GO:0016358">
    <property type="term" value="P:dendrite development"/>
    <property type="evidence" value="ECO:0007669"/>
    <property type="project" value="UniProtKB-ARBA"/>
</dbReference>
<dbReference type="GO" id="GO:0007156">
    <property type="term" value="P:homophilic cell adhesion via plasma membrane adhesion molecules"/>
    <property type="evidence" value="ECO:0007669"/>
    <property type="project" value="InterPro"/>
</dbReference>
<dbReference type="PANTHER" id="PTHR47767">
    <property type="entry name" value="ADHESION G PROTEIN-COUPLED RECEPTOR G7"/>
    <property type="match status" value="1"/>
</dbReference>
<dbReference type="GO" id="GO:0004930">
    <property type="term" value="F:G protein-coupled receptor activity"/>
    <property type="evidence" value="ECO:0007669"/>
    <property type="project" value="InterPro"/>
</dbReference>
<keyword evidence="10 17" id="KW-0472">Membrane</keyword>